<dbReference type="Proteomes" id="UP000324701">
    <property type="component" value="Unassembled WGS sequence"/>
</dbReference>
<reference evidence="6 7" key="1">
    <citation type="submission" date="2019-09" db="EMBL/GenBank/DDBJ databases">
        <title>Report of infection by Mycobacterium simiae a patient suffering from pulmonary tuberculosis.</title>
        <authorList>
            <person name="Mohanty P.S."/>
            <person name="Bansal A.K."/>
            <person name="Singh H."/>
            <person name="Sharma S."/>
            <person name="Patil S.A."/>
            <person name="Upadhaya P."/>
            <person name="Singh P.K."/>
            <person name="Kumar D."/>
            <person name="Kumar S."/>
            <person name="Singh R.K."/>
            <person name="Chaudhary B."/>
        </authorList>
    </citation>
    <scope>NUCLEOTIDE SEQUENCE [LARGE SCALE GENOMIC DNA]</scope>
    <source>
        <strain evidence="6 7">JAL-560-SIM</strain>
    </source>
</reference>
<evidence type="ECO:0000259" key="5">
    <source>
        <dbReference type="PROSITE" id="PS51918"/>
    </source>
</evidence>
<dbReference type="Gene3D" id="3.20.20.70">
    <property type="entry name" value="Aldolase class I"/>
    <property type="match status" value="1"/>
</dbReference>
<keyword evidence="1" id="KW-0949">S-adenosyl-L-methionine</keyword>
<dbReference type="GO" id="GO:0046872">
    <property type="term" value="F:metal ion binding"/>
    <property type="evidence" value="ECO:0007669"/>
    <property type="project" value="UniProtKB-KW"/>
</dbReference>
<dbReference type="InterPro" id="IPR058240">
    <property type="entry name" value="rSAM_sf"/>
</dbReference>
<dbReference type="PANTHER" id="PTHR43306">
    <property type="entry name" value="7,8-DIHYDRO-6-HYDROXYMETHYLPTERIN DIMETHYLTRANSFERASE"/>
    <property type="match status" value="1"/>
</dbReference>
<dbReference type="AlphaFoldDB" id="A0A5B1BPL6"/>
<dbReference type="GO" id="GO:0003824">
    <property type="term" value="F:catalytic activity"/>
    <property type="evidence" value="ECO:0007669"/>
    <property type="project" value="InterPro"/>
</dbReference>
<dbReference type="EMBL" id="VTZN01000108">
    <property type="protein sequence ID" value="KAA1249154.1"/>
    <property type="molecule type" value="Genomic_DNA"/>
</dbReference>
<keyword evidence="3" id="KW-0408">Iron</keyword>
<name>A0A5B1BPL6_MYCSI</name>
<accession>A0A5B1BPL6</accession>
<gene>
    <name evidence="6" type="ORF">F0Q45_16720</name>
</gene>
<evidence type="ECO:0000313" key="6">
    <source>
        <dbReference type="EMBL" id="KAA1249154.1"/>
    </source>
</evidence>
<sequence length="512" mass="56985">MGLRGDRIHRYVNAFCPHCHAAEPDRPLPQVVRLSGWLAERDGQVWLERGCPAHGLIRTLYDEDPEILAYLEEWTAPTKVHGPDAPGNFDPIPSAYLRGLPQMQTQHTCILLEDIAETCNLRCPTCFADSSPDLRNVVAVADVLANVDQRLIRENGRLDVLMLSGGEPSLHPQLPELLAALSDRPITRILLNSNGLRIAHDDALLDLLAEYRARVEVYLQFDGLSAVAHRIHRGGDLRRIKQDALQRLSEREIFTTLVMTASLGVNDGEIGDVVRLALQTPYVGGVCIQPQFDSGRVAFVDREDRLTHTGVLKRLGPQTNDLVTWRDLTALPCSHPHCCSVGYLLRDDGGRWRSLVAVIGHDNLKDKLGLVANRIADSDIPRELRLAVRESLLGLLSEQSSLSHPTMSQVWRLICDNCDLGMPTLLALASDAVPGRRRQLRRLLGERVVRITVKPFMDISTMIEERLLQCCVHVGTRSSQDQCAPFCAVQAWPQLARQRLSVAADRLLPVVS</sequence>
<dbReference type="OrthoDB" id="9782387at2"/>
<evidence type="ECO:0000256" key="3">
    <source>
        <dbReference type="ARBA" id="ARBA00023004"/>
    </source>
</evidence>
<dbReference type="InterPro" id="IPR013785">
    <property type="entry name" value="Aldolase_TIM"/>
</dbReference>
<dbReference type="SFLD" id="SFLDS00029">
    <property type="entry name" value="Radical_SAM"/>
    <property type="match status" value="1"/>
</dbReference>
<dbReference type="SFLD" id="SFLDG01067">
    <property type="entry name" value="SPASM/twitch_domain_containing"/>
    <property type="match status" value="1"/>
</dbReference>
<keyword evidence="7" id="KW-1185">Reference proteome</keyword>
<protein>
    <submittedName>
        <fullName evidence="6">Radical SAM protein</fullName>
    </submittedName>
</protein>
<dbReference type="InterPro" id="IPR007197">
    <property type="entry name" value="rSAM"/>
</dbReference>
<organism evidence="6 7">
    <name type="scientific">Mycobacterium simiae</name>
    <name type="common">Mycobacterium habana</name>
    <dbReference type="NCBI Taxonomy" id="1784"/>
    <lineage>
        <taxon>Bacteria</taxon>
        <taxon>Bacillati</taxon>
        <taxon>Actinomycetota</taxon>
        <taxon>Actinomycetes</taxon>
        <taxon>Mycobacteriales</taxon>
        <taxon>Mycobacteriaceae</taxon>
        <taxon>Mycobacterium</taxon>
        <taxon>Mycobacterium simiae complex</taxon>
    </lineage>
</organism>
<keyword evidence="2" id="KW-0479">Metal-binding</keyword>
<dbReference type="Pfam" id="PF04055">
    <property type="entry name" value="Radical_SAM"/>
    <property type="match status" value="1"/>
</dbReference>
<dbReference type="SUPFAM" id="SSF102114">
    <property type="entry name" value="Radical SAM enzymes"/>
    <property type="match status" value="1"/>
</dbReference>
<evidence type="ECO:0000256" key="4">
    <source>
        <dbReference type="ARBA" id="ARBA00023014"/>
    </source>
</evidence>
<dbReference type="GO" id="GO:0051536">
    <property type="term" value="F:iron-sulfur cluster binding"/>
    <property type="evidence" value="ECO:0007669"/>
    <property type="project" value="UniProtKB-KW"/>
</dbReference>
<evidence type="ECO:0000256" key="1">
    <source>
        <dbReference type="ARBA" id="ARBA00022691"/>
    </source>
</evidence>
<feature type="domain" description="Radical SAM core" evidence="5">
    <location>
        <begin position="104"/>
        <end position="344"/>
    </location>
</feature>
<dbReference type="RefSeq" id="WP_149655011.1">
    <property type="nucleotide sequence ID" value="NZ_VTZN01000108.1"/>
</dbReference>
<dbReference type="PROSITE" id="PS51918">
    <property type="entry name" value="RADICAL_SAM"/>
    <property type="match status" value="1"/>
</dbReference>
<dbReference type="SFLD" id="SFLDG01100">
    <property type="entry name" value="methyltransferase_(Class_D)"/>
    <property type="match status" value="1"/>
</dbReference>
<dbReference type="InterPro" id="IPR034474">
    <property type="entry name" value="Methyltransferase_Class_D"/>
</dbReference>
<comment type="caution">
    <text evidence="6">The sequence shown here is derived from an EMBL/GenBank/DDBJ whole genome shotgun (WGS) entry which is preliminary data.</text>
</comment>
<evidence type="ECO:0000256" key="2">
    <source>
        <dbReference type="ARBA" id="ARBA00022723"/>
    </source>
</evidence>
<keyword evidence="4" id="KW-0411">Iron-sulfur</keyword>
<dbReference type="PANTHER" id="PTHR43306:SF1">
    <property type="entry name" value="7,8-DIHYDRO-6-HYDROXYMETHYLPTERIN DIMETHYLTRANSFERASE"/>
    <property type="match status" value="1"/>
</dbReference>
<dbReference type="InterPro" id="IPR056488">
    <property type="entry name" value="Zn_ribbon_HMPTM"/>
</dbReference>
<proteinExistence type="predicted"/>
<dbReference type="Pfam" id="PF23545">
    <property type="entry name" value="Zn_ribbon_HMPTM"/>
    <property type="match status" value="1"/>
</dbReference>
<dbReference type="CDD" id="cd01335">
    <property type="entry name" value="Radical_SAM"/>
    <property type="match status" value="1"/>
</dbReference>
<evidence type="ECO:0000313" key="7">
    <source>
        <dbReference type="Proteomes" id="UP000324701"/>
    </source>
</evidence>